<reference evidence="11 12" key="1">
    <citation type="submission" date="2023-04" db="EMBL/GenBank/DDBJ databases">
        <title>A long-awaited taxogenomic arrangement of the family Halomonadaceae.</title>
        <authorList>
            <person name="De La Haba R."/>
            <person name="Chuvochina M."/>
            <person name="Wittouck S."/>
            <person name="Arahal D.R."/>
            <person name="Sanchez-Porro C."/>
            <person name="Hugenholtz P."/>
            <person name="Ventosa A."/>
        </authorList>
    </citation>
    <scope>NUCLEOTIDE SEQUENCE [LARGE SCALE GENOMIC DNA]</scope>
    <source>
        <strain evidence="11 12">DSM 21020</strain>
    </source>
</reference>
<keyword evidence="1" id="KW-0488">Methylation</keyword>
<dbReference type="CDD" id="cd06225">
    <property type="entry name" value="HAMP"/>
    <property type="match status" value="1"/>
</dbReference>
<feature type="domain" description="HAMP" evidence="10">
    <location>
        <begin position="362"/>
        <end position="414"/>
    </location>
</feature>
<evidence type="ECO:0000259" key="10">
    <source>
        <dbReference type="PROSITE" id="PS50885"/>
    </source>
</evidence>
<evidence type="ECO:0000259" key="8">
    <source>
        <dbReference type="PROSITE" id="PS50111"/>
    </source>
</evidence>
<dbReference type="Gene3D" id="1.10.287.950">
    <property type="entry name" value="Methyl-accepting chemotaxis protein"/>
    <property type="match status" value="1"/>
</dbReference>
<dbReference type="InterPro" id="IPR000014">
    <property type="entry name" value="PAS"/>
</dbReference>
<dbReference type="Pfam" id="PF00672">
    <property type="entry name" value="HAMP"/>
    <property type="match status" value="1"/>
</dbReference>
<name>A0ABU1H7U1_9GAMM</name>
<keyword evidence="12" id="KW-1185">Reference proteome</keyword>
<evidence type="ECO:0000313" key="12">
    <source>
        <dbReference type="Proteomes" id="UP001254564"/>
    </source>
</evidence>
<feature type="compositionally biased region" description="Polar residues" evidence="6">
    <location>
        <begin position="456"/>
        <end position="480"/>
    </location>
</feature>
<dbReference type="Pfam" id="PF00015">
    <property type="entry name" value="MCPsignal"/>
    <property type="match status" value="1"/>
</dbReference>
<comment type="similarity">
    <text evidence="3">Belongs to the methyl-accepting chemotaxis (MCP) protein family.</text>
</comment>
<dbReference type="EMBL" id="JARWAN010000039">
    <property type="protein sequence ID" value="MDR5900364.1"/>
    <property type="molecule type" value="Genomic_DNA"/>
</dbReference>
<feature type="coiled-coil region" evidence="5">
    <location>
        <begin position="584"/>
        <end position="611"/>
    </location>
</feature>
<dbReference type="PROSITE" id="PS50111">
    <property type="entry name" value="CHEMOTAXIS_TRANSDUC_2"/>
    <property type="match status" value="1"/>
</dbReference>
<dbReference type="PROSITE" id="PS50112">
    <property type="entry name" value="PAS"/>
    <property type="match status" value="1"/>
</dbReference>
<dbReference type="SMART" id="SM00283">
    <property type="entry name" value="MA"/>
    <property type="match status" value="1"/>
</dbReference>
<evidence type="ECO:0000256" key="4">
    <source>
        <dbReference type="PROSITE-ProRule" id="PRU00284"/>
    </source>
</evidence>
<feature type="region of interest" description="Disordered" evidence="6">
    <location>
        <begin position="442"/>
        <end position="484"/>
    </location>
</feature>
<keyword evidence="2 4" id="KW-0807">Transducer</keyword>
<dbReference type="PANTHER" id="PTHR43531:SF14">
    <property type="entry name" value="METHYL-ACCEPTING CHEMOTAXIS PROTEIN I-RELATED"/>
    <property type="match status" value="1"/>
</dbReference>
<dbReference type="InterPro" id="IPR003660">
    <property type="entry name" value="HAMP_dom"/>
</dbReference>
<proteinExistence type="inferred from homology"/>
<dbReference type="InterPro" id="IPR013655">
    <property type="entry name" value="PAS_fold_3"/>
</dbReference>
<dbReference type="InterPro" id="IPR004090">
    <property type="entry name" value="Chemotax_Me-accpt_rcpt"/>
</dbReference>
<keyword evidence="7" id="KW-0812">Transmembrane</keyword>
<dbReference type="PANTHER" id="PTHR43531">
    <property type="entry name" value="PROTEIN ICFG"/>
    <property type="match status" value="1"/>
</dbReference>
<dbReference type="SUPFAM" id="SSF55785">
    <property type="entry name" value="PYP-like sensor domain (PAS domain)"/>
    <property type="match status" value="1"/>
</dbReference>
<keyword evidence="7" id="KW-0472">Membrane</keyword>
<dbReference type="Proteomes" id="UP001254564">
    <property type="component" value="Unassembled WGS sequence"/>
</dbReference>
<feature type="compositionally biased region" description="Low complexity" evidence="6">
    <location>
        <begin position="443"/>
        <end position="455"/>
    </location>
</feature>
<sequence length="704" mass="77482">MRDNGPVTQTNYPLSDDDVLISKTDTQSRITYANQRFIEISGFTYAELKGETHNIVRHPDMPEAAYKDFWDTLKKGHYWSGLVKNRRKNGDHYWVRANVVPLREGGRVQGYASIRVKPNEDEVRLAEEAYRDIREGGKRYTVSEGKIYRTGLRKHLQRFKPDSLAARLGATSLVTLLLLGITGIGGGYIIHQQTLNKDRAELRLAAYALEGSINQGQATLQAGVDPRAELSPRVAADQVSEAAETLEQEWSTFKRDLDNRQPNVSTALDERMQRLFTNVMPEVARHLQADRTADAQARFSQFIQQDATALLNELDTLQQTLTQWSERRALDVAFENQLGSIFGLIAVVGGLLIALVLWRIGRYIRVSLRQANDFTLQVAAGNLKADLPRASQNEVGQTLRSLNFMRKSLSFLIGEVNQRVGVVRPSIKELLENNQAMGSRIEQQASAVQQTATSSEEISSTVAHSADNAQLASDASSGNSREVEEAGRIMQTLGQSMNDITQQANNMASIVGTIDSIAFQTNILALNASVEAARAGEHGRGFAVVAQEVRKLASQSADAAKQVQTLIQQTQGSIQEGEKRTVEAEEAMGRIREASQQVNDLMGEISAASKEQNQGIGELSQAISEIDRGTQESSGAMQSYNASTQALQKEVLALSHSARAFQSEAAPNERTNEQNLPAPKPQGTSRALPSSNRSATKTDDWESF</sequence>
<evidence type="ECO:0000313" key="11">
    <source>
        <dbReference type="EMBL" id="MDR5900364.1"/>
    </source>
</evidence>
<dbReference type="PRINTS" id="PR00260">
    <property type="entry name" value="CHEMTRNSDUCR"/>
</dbReference>
<accession>A0ABU1H7U1</accession>
<feature type="transmembrane region" description="Helical" evidence="7">
    <location>
        <begin position="164"/>
        <end position="190"/>
    </location>
</feature>
<feature type="compositionally biased region" description="Polar residues" evidence="6">
    <location>
        <begin position="682"/>
        <end position="695"/>
    </location>
</feature>
<keyword evidence="5" id="KW-0175">Coiled coil</keyword>
<feature type="transmembrane region" description="Helical" evidence="7">
    <location>
        <begin position="338"/>
        <end position="360"/>
    </location>
</feature>
<dbReference type="SUPFAM" id="SSF58104">
    <property type="entry name" value="Methyl-accepting chemotaxis protein (MCP) signaling domain"/>
    <property type="match status" value="1"/>
</dbReference>
<dbReference type="NCBIfam" id="TIGR00229">
    <property type="entry name" value="sensory_box"/>
    <property type="match status" value="1"/>
</dbReference>
<dbReference type="CDD" id="cd11386">
    <property type="entry name" value="MCP_signal"/>
    <property type="match status" value="1"/>
</dbReference>
<evidence type="ECO:0000256" key="1">
    <source>
        <dbReference type="ARBA" id="ARBA00022481"/>
    </source>
</evidence>
<dbReference type="InterPro" id="IPR004089">
    <property type="entry name" value="MCPsignal_dom"/>
</dbReference>
<evidence type="ECO:0000259" key="9">
    <source>
        <dbReference type="PROSITE" id="PS50112"/>
    </source>
</evidence>
<evidence type="ECO:0000256" key="2">
    <source>
        <dbReference type="ARBA" id="ARBA00023224"/>
    </source>
</evidence>
<gene>
    <name evidence="11" type="ORF">QC823_15470</name>
</gene>
<evidence type="ECO:0000256" key="7">
    <source>
        <dbReference type="SAM" id="Phobius"/>
    </source>
</evidence>
<evidence type="ECO:0000256" key="6">
    <source>
        <dbReference type="SAM" id="MobiDB-lite"/>
    </source>
</evidence>
<feature type="domain" description="PAS" evidence="9">
    <location>
        <begin position="25"/>
        <end position="76"/>
    </location>
</feature>
<feature type="domain" description="Methyl-accepting transducer" evidence="8">
    <location>
        <begin position="419"/>
        <end position="648"/>
    </location>
</feature>
<dbReference type="CDD" id="cd00130">
    <property type="entry name" value="PAS"/>
    <property type="match status" value="1"/>
</dbReference>
<protein>
    <submittedName>
        <fullName evidence="11">Methyl-accepting chemotaxis protein</fullName>
    </submittedName>
</protein>
<dbReference type="PROSITE" id="PS50885">
    <property type="entry name" value="HAMP"/>
    <property type="match status" value="1"/>
</dbReference>
<organism evidence="11 12">
    <name type="scientific">Vreelandella vilamensis</name>
    <dbReference type="NCBI Taxonomy" id="531309"/>
    <lineage>
        <taxon>Bacteria</taxon>
        <taxon>Pseudomonadati</taxon>
        <taxon>Pseudomonadota</taxon>
        <taxon>Gammaproteobacteria</taxon>
        <taxon>Oceanospirillales</taxon>
        <taxon>Halomonadaceae</taxon>
        <taxon>Vreelandella</taxon>
    </lineage>
</organism>
<keyword evidence="7" id="KW-1133">Transmembrane helix</keyword>
<dbReference type="InterPro" id="IPR035965">
    <property type="entry name" value="PAS-like_dom_sf"/>
</dbReference>
<feature type="region of interest" description="Disordered" evidence="6">
    <location>
        <begin position="660"/>
        <end position="704"/>
    </location>
</feature>
<evidence type="ECO:0000256" key="5">
    <source>
        <dbReference type="SAM" id="Coils"/>
    </source>
</evidence>
<dbReference type="Pfam" id="PF08447">
    <property type="entry name" value="PAS_3"/>
    <property type="match status" value="1"/>
</dbReference>
<comment type="caution">
    <text evidence="11">The sequence shown here is derived from an EMBL/GenBank/DDBJ whole genome shotgun (WGS) entry which is preliminary data.</text>
</comment>
<dbReference type="RefSeq" id="WP_309657239.1">
    <property type="nucleotide sequence ID" value="NZ_JARWAN010000039.1"/>
</dbReference>
<dbReference type="Gene3D" id="3.30.450.20">
    <property type="entry name" value="PAS domain"/>
    <property type="match status" value="1"/>
</dbReference>
<evidence type="ECO:0000256" key="3">
    <source>
        <dbReference type="ARBA" id="ARBA00029447"/>
    </source>
</evidence>
<dbReference type="InterPro" id="IPR051310">
    <property type="entry name" value="MCP_chemotaxis"/>
</dbReference>